<sequence>MSIEPPDKPPSVDDFRRRAGHVDREFADARRYLSALCDDDNHSLGELMTEIHRSGRGMQVLAAMAVLALDFANLSADRLGGDVQKWLDQSEMTQDQADAERSQNELGGEA</sequence>
<evidence type="ECO:0000256" key="1">
    <source>
        <dbReference type="SAM" id="MobiDB-lite"/>
    </source>
</evidence>
<dbReference type="EMBL" id="JALN02000001">
    <property type="protein sequence ID" value="KDF00222.1"/>
    <property type="molecule type" value="Genomic_DNA"/>
</dbReference>
<proteinExistence type="predicted"/>
<dbReference type="eggNOG" id="ENOG5031S4H">
    <property type="taxonomic scope" value="Bacteria"/>
</dbReference>
<dbReference type="RefSeq" id="WP_036342807.1">
    <property type="nucleotide sequence ID" value="NZ_JALN02000001.1"/>
</dbReference>
<gene>
    <name evidence="2" type="ORF">Y900_015060</name>
</gene>
<evidence type="ECO:0000313" key="3">
    <source>
        <dbReference type="Proteomes" id="UP000022835"/>
    </source>
</evidence>
<feature type="region of interest" description="Disordered" evidence="1">
    <location>
        <begin position="87"/>
        <end position="110"/>
    </location>
</feature>
<comment type="caution">
    <text evidence="2">The sequence shown here is derived from an EMBL/GenBank/DDBJ whole genome shotgun (WGS) entry which is preliminary data.</text>
</comment>
<dbReference type="SUPFAM" id="SSF55060">
    <property type="entry name" value="GHMP Kinase, C-terminal domain"/>
    <property type="match status" value="1"/>
</dbReference>
<dbReference type="Proteomes" id="UP000022835">
    <property type="component" value="Unassembled WGS sequence"/>
</dbReference>
<reference evidence="2" key="1">
    <citation type="submission" date="2014-05" db="EMBL/GenBank/DDBJ databases">
        <title>Genome sequence of Mycobacterium aromaticivorans strain JS19b1T (= DSM 45407T).</title>
        <authorList>
            <person name="Kwak Y."/>
            <person name="Park G.-S."/>
            <person name="Li Q.X."/>
            <person name="Lee S.-E."/>
            <person name="Shin J.-H."/>
        </authorList>
    </citation>
    <scope>NUCLEOTIDE SEQUENCE [LARGE SCALE GENOMIC DNA]</scope>
    <source>
        <strain evidence="2">JS19b1</strain>
    </source>
</reference>
<keyword evidence="3" id="KW-1185">Reference proteome</keyword>
<dbReference type="InterPro" id="IPR036554">
    <property type="entry name" value="GHMP_kinase_C_sf"/>
</dbReference>
<dbReference type="OrthoDB" id="4729686at2"/>
<accession>A0A064CKM0</accession>
<organism evidence="2 3">
    <name type="scientific">Mycolicibacterium aromaticivorans JS19b1 = JCM 16368</name>
    <dbReference type="NCBI Taxonomy" id="1440774"/>
    <lineage>
        <taxon>Bacteria</taxon>
        <taxon>Bacillati</taxon>
        <taxon>Actinomycetota</taxon>
        <taxon>Actinomycetes</taxon>
        <taxon>Mycobacteriales</taxon>
        <taxon>Mycobacteriaceae</taxon>
        <taxon>Mycolicibacterium</taxon>
    </lineage>
</organism>
<protein>
    <submittedName>
        <fullName evidence="2">Uncharacterized protein</fullName>
    </submittedName>
</protein>
<evidence type="ECO:0000313" key="2">
    <source>
        <dbReference type="EMBL" id="KDF00222.1"/>
    </source>
</evidence>
<name>A0A064CKM0_9MYCO</name>
<dbReference type="AlphaFoldDB" id="A0A064CKM0"/>